<dbReference type="GO" id="GO:0016987">
    <property type="term" value="F:sigma factor activity"/>
    <property type="evidence" value="ECO:0007669"/>
    <property type="project" value="UniProtKB-KW"/>
</dbReference>
<dbReference type="PANTHER" id="PTHR43133:SF8">
    <property type="entry name" value="RNA POLYMERASE SIGMA FACTOR HI_1459-RELATED"/>
    <property type="match status" value="1"/>
</dbReference>
<dbReference type="SUPFAM" id="SSF88946">
    <property type="entry name" value="Sigma2 domain of RNA polymerase sigma factors"/>
    <property type="match status" value="1"/>
</dbReference>
<organism evidence="6 7">
    <name type="scientific">Tunturiibacter empetritectus</name>
    <dbReference type="NCBI Taxonomy" id="3069691"/>
    <lineage>
        <taxon>Bacteria</taxon>
        <taxon>Pseudomonadati</taxon>
        <taxon>Acidobacteriota</taxon>
        <taxon>Terriglobia</taxon>
        <taxon>Terriglobales</taxon>
        <taxon>Acidobacteriaceae</taxon>
        <taxon>Tunturiibacter</taxon>
    </lineage>
</organism>
<dbReference type="NCBIfam" id="TIGR02937">
    <property type="entry name" value="sigma70-ECF"/>
    <property type="match status" value="1"/>
</dbReference>
<evidence type="ECO:0000313" key="7">
    <source>
        <dbReference type="Proteomes" id="UP000568106"/>
    </source>
</evidence>
<keyword evidence="3" id="KW-0238">DNA-binding</keyword>
<evidence type="ECO:0000256" key="4">
    <source>
        <dbReference type="ARBA" id="ARBA00023163"/>
    </source>
</evidence>
<evidence type="ECO:0000313" key="6">
    <source>
        <dbReference type="EMBL" id="MBB5318481.1"/>
    </source>
</evidence>
<name>A0A7W8IJT6_9BACT</name>
<accession>A0A7W8IJT6</accession>
<dbReference type="InterPro" id="IPR013325">
    <property type="entry name" value="RNA_pol_sigma_r2"/>
</dbReference>
<proteinExistence type="predicted"/>
<dbReference type="Gene3D" id="1.10.1740.10">
    <property type="match status" value="1"/>
</dbReference>
<dbReference type="InterPro" id="IPR039425">
    <property type="entry name" value="RNA_pol_sigma-70-like"/>
</dbReference>
<keyword evidence="2" id="KW-0731">Sigma factor</keyword>
<evidence type="ECO:0000256" key="1">
    <source>
        <dbReference type="ARBA" id="ARBA00023015"/>
    </source>
</evidence>
<keyword evidence="1" id="KW-0805">Transcription regulation</keyword>
<dbReference type="EMBL" id="JACHDY010000004">
    <property type="protein sequence ID" value="MBB5318481.1"/>
    <property type="molecule type" value="Genomic_DNA"/>
</dbReference>
<feature type="domain" description="RNA polymerase sigma-70 region 2" evidence="5">
    <location>
        <begin position="37"/>
        <end position="101"/>
    </location>
</feature>
<dbReference type="GO" id="GO:0006352">
    <property type="term" value="P:DNA-templated transcription initiation"/>
    <property type="evidence" value="ECO:0007669"/>
    <property type="project" value="InterPro"/>
</dbReference>
<evidence type="ECO:0000256" key="3">
    <source>
        <dbReference type="ARBA" id="ARBA00023125"/>
    </source>
</evidence>
<protein>
    <submittedName>
        <fullName evidence="6">RNA polymerase sigma-70 factor (ECF subfamily)</fullName>
    </submittedName>
</protein>
<evidence type="ECO:0000259" key="5">
    <source>
        <dbReference type="Pfam" id="PF04542"/>
    </source>
</evidence>
<dbReference type="Pfam" id="PF04542">
    <property type="entry name" value="Sigma70_r2"/>
    <property type="match status" value="1"/>
</dbReference>
<comment type="caution">
    <text evidence="6">The sequence shown here is derived from an EMBL/GenBank/DDBJ whole genome shotgun (WGS) entry which is preliminary data.</text>
</comment>
<keyword evidence="7" id="KW-1185">Reference proteome</keyword>
<keyword evidence="4" id="KW-0804">Transcription</keyword>
<dbReference type="InterPro" id="IPR014284">
    <property type="entry name" value="RNA_pol_sigma-70_dom"/>
</dbReference>
<reference evidence="6" key="1">
    <citation type="submission" date="2020-08" db="EMBL/GenBank/DDBJ databases">
        <title>Genomic Encyclopedia of Type Strains, Phase IV (KMG-V): Genome sequencing to study the core and pangenomes of soil and plant-associated prokaryotes.</title>
        <authorList>
            <person name="Whitman W."/>
        </authorList>
    </citation>
    <scope>NUCLEOTIDE SEQUENCE [LARGE SCALE GENOMIC DNA]</scope>
    <source>
        <strain evidence="6">M8UP27</strain>
    </source>
</reference>
<sequence length="171" mass="19217">MESGTTKHPDGYTRGKEYLPSEESSGVLVLEDVAEFYNSRRQSLFGQAFALVRNRALAEDLTQEAFAKLIVEVKSGGRIQSAVRWTSTVLRNLALNHLEHRKVSLRIVEPDSQSQINVAPDAKPSAEQLYIAKESQNRMRHVLSSLGPLERECVLMFAEGQVTKKSLFRKT</sequence>
<gene>
    <name evidence="6" type="ORF">HDF09_003178</name>
</gene>
<dbReference type="GO" id="GO:0003677">
    <property type="term" value="F:DNA binding"/>
    <property type="evidence" value="ECO:0007669"/>
    <property type="project" value="UniProtKB-KW"/>
</dbReference>
<dbReference type="InterPro" id="IPR007627">
    <property type="entry name" value="RNA_pol_sigma70_r2"/>
</dbReference>
<dbReference type="AlphaFoldDB" id="A0A7W8IJT6"/>
<evidence type="ECO:0000256" key="2">
    <source>
        <dbReference type="ARBA" id="ARBA00023082"/>
    </source>
</evidence>
<dbReference type="Proteomes" id="UP000568106">
    <property type="component" value="Unassembled WGS sequence"/>
</dbReference>
<dbReference type="PANTHER" id="PTHR43133">
    <property type="entry name" value="RNA POLYMERASE ECF-TYPE SIGMA FACTO"/>
    <property type="match status" value="1"/>
</dbReference>